<reference evidence="2" key="1">
    <citation type="journal article" date="2020" name="mSystems">
        <title>Genome- and Community-Level Interaction Insights into Carbon Utilization and Element Cycling Functions of Hydrothermarchaeota in Hydrothermal Sediment.</title>
        <authorList>
            <person name="Zhou Z."/>
            <person name="Liu Y."/>
            <person name="Xu W."/>
            <person name="Pan J."/>
            <person name="Luo Z.H."/>
            <person name="Li M."/>
        </authorList>
    </citation>
    <scope>NUCLEOTIDE SEQUENCE [LARGE SCALE GENOMIC DNA]</scope>
    <source>
        <strain evidence="2">SpSt-82</strain>
    </source>
</reference>
<dbReference type="InterPro" id="IPR027417">
    <property type="entry name" value="P-loop_NTPase"/>
</dbReference>
<dbReference type="Pfam" id="PF01656">
    <property type="entry name" value="CbiA"/>
    <property type="match status" value="1"/>
</dbReference>
<dbReference type="Gene3D" id="3.40.50.300">
    <property type="entry name" value="P-loop containing nucleotide triphosphate hydrolases"/>
    <property type="match status" value="1"/>
</dbReference>
<evidence type="ECO:0000313" key="2">
    <source>
        <dbReference type="EMBL" id="HGY38262.1"/>
    </source>
</evidence>
<dbReference type="EMBL" id="DTIY01000004">
    <property type="protein sequence ID" value="HGY38262.1"/>
    <property type="molecule type" value="Genomic_DNA"/>
</dbReference>
<proteinExistence type="predicted"/>
<dbReference type="AlphaFoldDB" id="A0A7V4TEG6"/>
<evidence type="ECO:0000259" key="1">
    <source>
        <dbReference type="Pfam" id="PF01656"/>
    </source>
</evidence>
<dbReference type="SUPFAM" id="SSF52540">
    <property type="entry name" value="P-loop containing nucleoside triphosphate hydrolases"/>
    <property type="match status" value="1"/>
</dbReference>
<name>A0A7V4TEG6_9BACT</name>
<sequence>MKSSSFLEEVMTSGEIFVFSGPGGTGKSEVAANFATLLVIRGFSCALVDLDFSKGDFTLRSGRFALEKPLILQRGRERYTEAPTFGQDVLELFNRAGGEFRLVVDLGRDERGLRVFRSLKPFWERRKIHVALVVNFARPFFGEVESYMDFVHTLRKHHGVPFASLVANTHLMHETDPLLLEKGWKKTRTLEKALNLPILFASLWERNKSYYPLVDWGESAVFAISRFMVLPWGEEDERCPEHGS</sequence>
<dbReference type="InterPro" id="IPR002586">
    <property type="entry name" value="CobQ/CobB/MinD/ParA_Nub-bd_dom"/>
</dbReference>
<feature type="domain" description="CobQ/CobB/MinD/ParA nucleotide binding" evidence="1">
    <location>
        <begin position="16"/>
        <end position="53"/>
    </location>
</feature>
<gene>
    <name evidence="2" type="ORF">ENW11_00400</name>
</gene>
<protein>
    <recommendedName>
        <fullName evidence="1">CobQ/CobB/MinD/ParA nucleotide binding domain-containing protein</fullName>
    </recommendedName>
</protein>
<comment type="caution">
    <text evidence="2">The sequence shown here is derived from an EMBL/GenBank/DDBJ whole genome shotgun (WGS) entry which is preliminary data.</text>
</comment>
<accession>A0A7V4TEG6</accession>
<organism evidence="2">
    <name type="scientific">Candidatus Caldatribacterium saccharofermentans</name>
    <dbReference type="NCBI Taxonomy" id="1454753"/>
    <lineage>
        <taxon>Bacteria</taxon>
        <taxon>Pseudomonadati</taxon>
        <taxon>Atribacterota</taxon>
        <taxon>Atribacteria</taxon>
        <taxon>Atribacterales</taxon>
        <taxon>Candidatus Caldatribacteriaceae</taxon>
        <taxon>Candidatus Caldatribacterium</taxon>
    </lineage>
</organism>